<sequence>MYIFSKKTVAWILNFLLFAVVVLAWVYTIVAGRFAGVRYLNDQLAKEAAAQQQQ</sequence>
<keyword evidence="1" id="KW-1133">Transmembrane helix</keyword>
<organism evidence="2 3">
    <name type="scientific">Dreissena polymorpha</name>
    <name type="common">Zebra mussel</name>
    <name type="synonym">Mytilus polymorpha</name>
    <dbReference type="NCBI Taxonomy" id="45954"/>
    <lineage>
        <taxon>Eukaryota</taxon>
        <taxon>Metazoa</taxon>
        <taxon>Spiralia</taxon>
        <taxon>Lophotrochozoa</taxon>
        <taxon>Mollusca</taxon>
        <taxon>Bivalvia</taxon>
        <taxon>Autobranchia</taxon>
        <taxon>Heteroconchia</taxon>
        <taxon>Euheterodonta</taxon>
        <taxon>Imparidentia</taxon>
        <taxon>Neoheterodontei</taxon>
        <taxon>Myida</taxon>
        <taxon>Dreissenoidea</taxon>
        <taxon>Dreissenidae</taxon>
        <taxon>Dreissena</taxon>
    </lineage>
</organism>
<dbReference type="Proteomes" id="UP000828390">
    <property type="component" value="Unassembled WGS sequence"/>
</dbReference>
<evidence type="ECO:0000313" key="2">
    <source>
        <dbReference type="EMBL" id="KAH3696340.1"/>
    </source>
</evidence>
<feature type="transmembrane region" description="Helical" evidence="1">
    <location>
        <begin position="12"/>
        <end position="30"/>
    </location>
</feature>
<gene>
    <name evidence="2" type="ORF">DPMN_083803</name>
</gene>
<evidence type="ECO:0000256" key="1">
    <source>
        <dbReference type="SAM" id="Phobius"/>
    </source>
</evidence>
<name>A0A9D4BI17_DREPO</name>
<reference evidence="2" key="1">
    <citation type="journal article" date="2019" name="bioRxiv">
        <title>The Genome of the Zebra Mussel, Dreissena polymorpha: A Resource for Invasive Species Research.</title>
        <authorList>
            <person name="McCartney M.A."/>
            <person name="Auch B."/>
            <person name="Kono T."/>
            <person name="Mallez S."/>
            <person name="Zhang Y."/>
            <person name="Obille A."/>
            <person name="Becker A."/>
            <person name="Abrahante J.E."/>
            <person name="Garbe J."/>
            <person name="Badalamenti J.P."/>
            <person name="Herman A."/>
            <person name="Mangelson H."/>
            <person name="Liachko I."/>
            <person name="Sullivan S."/>
            <person name="Sone E.D."/>
            <person name="Koren S."/>
            <person name="Silverstein K.A.T."/>
            <person name="Beckman K.B."/>
            <person name="Gohl D.M."/>
        </authorList>
    </citation>
    <scope>NUCLEOTIDE SEQUENCE</scope>
    <source>
        <strain evidence="2">Duluth1</strain>
        <tissue evidence="2">Whole animal</tissue>
    </source>
</reference>
<proteinExistence type="predicted"/>
<dbReference type="EMBL" id="JAIWYP010000016">
    <property type="protein sequence ID" value="KAH3696340.1"/>
    <property type="molecule type" value="Genomic_DNA"/>
</dbReference>
<accession>A0A9D4BI17</accession>
<protein>
    <submittedName>
        <fullName evidence="2">Uncharacterized protein</fullName>
    </submittedName>
</protein>
<evidence type="ECO:0000313" key="3">
    <source>
        <dbReference type="Proteomes" id="UP000828390"/>
    </source>
</evidence>
<dbReference type="AlphaFoldDB" id="A0A9D4BI17"/>
<reference evidence="2" key="2">
    <citation type="submission" date="2020-11" db="EMBL/GenBank/DDBJ databases">
        <authorList>
            <person name="McCartney M.A."/>
            <person name="Auch B."/>
            <person name="Kono T."/>
            <person name="Mallez S."/>
            <person name="Becker A."/>
            <person name="Gohl D.M."/>
            <person name="Silverstein K.A.T."/>
            <person name="Koren S."/>
            <person name="Bechman K.B."/>
            <person name="Herman A."/>
            <person name="Abrahante J.E."/>
            <person name="Garbe J."/>
        </authorList>
    </citation>
    <scope>NUCLEOTIDE SEQUENCE</scope>
    <source>
        <strain evidence="2">Duluth1</strain>
        <tissue evidence="2">Whole animal</tissue>
    </source>
</reference>
<keyword evidence="1" id="KW-0472">Membrane</keyword>
<keyword evidence="3" id="KW-1185">Reference proteome</keyword>
<comment type="caution">
    <text evidence="2">The sequence shown here is derived from an EMBL/GenBank/DDBJ whole genome shotgun (WGS) entry which is preliminary data.</text>
</comment>
<keyword evidence="1" id="KW-0812">Transmembrane</keyword>